<sequence>MNGTIATIRDDKGFGFIKPDGGTGRNDLFFHRSAVADNGFDMLREGQQVTFDQEPDPRDPSRQRAVRVQPIDGGGGMDSYGSSSSGSYGADDY</sequence>
<dbReference type="Pfam" id="PF00313">
    <property type="entry name" value="CSD"/>
    <property type="match status" value="1"/>
</dbReference>
<feature type="compositionally biased region" description="Low complexity" evidence="1">
    <location>
        <begin position="79"/>
        <end position="93"/>
    </location>
</feature>
<dbReference type="PROSITE" id="PS51857">
    <property type="entry name" value="CSD_2"/>
    <property type="match status" value="1"/>
</dbReference>
<gene>
    <name evidence="3" type="ORF">AVDCRST_MAG73-2470</name>
</gene>
<dbReference type="EMBL" id="CADCWE010000164">
    <property type="protein sequence ID" value="CAA9546551.1"/>
    <property type="molecule type" value="Genomic_DNA"/>
</dbReference>
<dbReference type="PANTHER" id="PTHR46565:SF27">
    <property type="entry name" value="COLD SHOCK DOMAIN-CONTAINING PROTEIN 3-LIKE"/>
    <property type="match status" value="1"/>
</dbReference>
<evidence type="ECO:0000313" key="3">
    <source>
        <dbReference type="EMBL" id="CAA9546551.1"/>
    </source>
</evidence>
<dbReference type="PANTHER" id="PTHR46565">
    <property type="entry name" value="COLD SHOCK DOMAIN PROTEIN 2"/>
    <property type="match status" value="1"/>
</dbReference>
<dbReference type="InterPro" id="IPR012340">
    <property type="entry name" value="NA-bd_OB-fold"/>
</dbReference>
<evidence type="ECO:0000259" key="2">
    <source>
        <dbReference type="PROSITE" id="PS51857"/>
    </source>
</evidence>
<feature type="region of interest" description="Disordered" evidence="1">
    <location>
        <begin position="51"/>
        <end position="93"/>
    </location>
</feature>
<dbReference type="SUPFAM" id="SSF50249">
    <property type="entry name" value="Nucleic acid-binding proteins"/>
    <property type="match status" value="1"/>
</dbReference>
<dbReference type="InterPro" id="IPR002059">
    <property type="entry name" value="CSP_DNA-bd"/>
</dbReference>
<protein>
    <recommendedName>
        <fullName evidence="2">CSD domain-containing protein</fullName>
    </recommendedName>
</protein>
<dbReference type="SMART" id="SM00357">
    <property type="entry name" value="CSP"/>
    <property type="match status" value="1"/>
</dbReference>
<accession>A0A6J4UEX4</accession>
<dbReference type="Gene3D" id="2.40.50.140">
    <property type="entry name" value="Nucleic acid-binding proteins"/>
    <property type="match status" value="1"/>
</dbReference>
<dbReference type="CDD" id="cd04458">
    <property type="entry name" value="CSP_CDS"/>
    <property type="match status" value="1"/>
</dbReference>
<name>A0A6J4UEX4_9BACT</name>
<dbReference type="GO" id="GO:0003676">
    <property type="term" value="F:nucleic acid binding"/>
    <property type="evidence" value="ECO:0007669"/>
    <property type="project" value="InterPro"/>
</dbReference>
<evidence type="ECO:0000256" key="1">
    <source>
        <dbReference type="SAM" id="MobiDB-lite"/>
    </source>
</evidence>
<proteinExistence type="predicted"/>
<feature type="domain" description="CSD" evidence="2">
    <location>
        <begin position="1"/>
        <end position="70"/>
    </location>
</feature>
<reference evidence="3" key="1">
    <citation type="submission" date="2020-02" db="EMBL/GenBank/DDBJ databases">
        <authorList>
            <person name="Meier V. D."/>
        </authorList>
    </citation>
    <scope>NUCLEOTIDE SEQUENCE</scope>
    <source>
        <strain evidence="3">AVDCRST_MAG73</strain>
    </source>
</reference>
<dbReference type="InterPro" id="IPR011129">
    <property type="entry name" value="CSD"/>
</dbReference>
<organism evidence="3">
    <name type="scientific">uncultured Thermomicrobiales bacterium</name>
    <dbReference type="NCBI Taxonomy" id="1645740"/>
    <lineage>
        <taxon>Bacteria</taxon>
        <taxon>Pseudomonadati</taxon>
        <taxon>Thermomicrobiota</taxon>
        <taxon>Thermomicrobia</taxon>
        <taxon>Thermomicrobiales</taxon>
        <taxon>environmental samples</taxon>
    </lineage>
</organism>
<dbReference type="AlphaFoldDB" id="A0A6J4UEX4"/>
<dbReference type="GO" id="GO:0005829">
    <property type="term" value="C:cytosol"/>
    <property type="evidence" value="ECO:0007669"/>
    <property type="project" value="UniProtKB-ARBA"/>
</dbReference>